<dbReference type="InterPro" id="IPR006580">
    <property type="entry name" value="Znf_TTF"/>
</dbReference>
<evidence type="ECO:0000313" key="1">
    <source>
        <dbReference type="Proteomes" id="UP000790787"/>
    </source>
</evidence>
<sequence>MDKFLIKLNVGQPSSSFSQPSASSQINPEIQRETHPSPHLELNLESLEVDPKERLPISSYGPNIRDEVRRYYIQMGPCKPIGHVFPKTKFGNKMRQFCPTWFKGPYSQWLEYSIKADAAFCLCCYLFKNELENRGNGGDTFTKDGFRDWNKAVERLKAHVGDVNNIHHKCFNRMHDLKNQRQSILSSFDKQNEKVKTDYRMRLKASIDVARFLLRSGFPFRGHDESKDFEYKGPFLELLEWHGDMHPDVKKVILRHAPQNDMMICPTIQKEIVEACVKETTKAIIEDLGGDFFGILVDESKDISHKEQMALILRYVNKSGMIIERFLGIVHVSDTSSQPLQKEIYSLLLKHSLSPSKIRGQGYDGASNMQGGKNGLKSLILKDTPSAYSIHCFAHQLQLALVALSKKHSDVDSFFYVVTNVLNTIGASFKRRVSLRQHQLDKLEELIKVGEVLTRQGLNQERGLQRPGDTRWGSHYKTLDNFIVLFSSIVNVLKVLLLTNELNKVLQKKDQDIVSAMGMLDLAKKRLQKMREEEWDSLMEEVCSFCSKHEIAIPNMDEDYVIGKSKRKRSEVSYLHHFRVEVFYAVIDLELQELNSRFDVVTSDLLLGMASLSPVDSFANFDKNKIMKLAKYYPSEFDENKLRELGFQLDTFIVYAQKCDSKFLNLKGIKDLARVMVETKVDQTWTHVYLLVKLTLIIPVATARKRFSKVSLGQLVVPRVPIVSSGPTNPSGILDKSSHTEQCHRLFGVNNMHGEVTPWCVLHRNGQPTEYHDIPSEESFVDLLL</sequence>
<dbReference type="STRING" id="4097.A0A1S4CPE2"/>
<gene>
    <name evidence="2" type="primary">LOC107821044</name>
</gene>
<accession>A0A1S4CPE2</accession>
<keyword evidence="1" id="KW-1185">Reference proteome</keyword>
<dbReference type="OrthoDB" id="1048343at2759"/>
<evidence type="ECO:0000313" key="2">
    <source>
        <dbReference type="RefSeq" id="XP_016502921.1"/>
    </source>
</evidence>
<dbReference type="AlphaFoldDB" id="A0A1S4CPE2"/>
<dbReference type="PANTHER" id="PTHR11697:SF230">
    <property type="entry name" value="ZINC FINGER, MYM DOMAIN CONTAINING 1"/>
    <property type="match status" value="1"/>
</dbReference>
<dbReference type="InterPro" id="IPR012337">
    <property type="entry name" value="RNaseH-like_sf"/>
</dbReference>
<proteinExistence type="predicted"/>
<dbReference type="InterPro" id="IPR055298">
    <property type="entry name" value="AtLOH3-like"/>
</dbReference>
<name>A0A1S4CPE2_TOBAC</name>
<dbReference type="Proteomes" id="UP000790787">
    <property type="component" value="Chromosome 11"/>
</dbReference>
<organism evidence="1 2">
    <name type="scientific">Nicotiana tabacum</name>
    <name type="common">Common tobacco</name>
    <dbReference type="NCBI Taxonomy" id="4097"/>
    <lineage>
        <taxon>Eukaryota</taxon>
        <taxon>Viridiplantae</taxon>
        <taxon>Streptophyta</taxon>
        <taxon>Embryophyta</taxon>
        <taxon>Tracheophyta</taxon>
        <taxon>Spermatophyta</taxon>
        <taxon>Magnoliopsida</taxon>
        <taxon>eudicotyledons</taxon>
        <taxon>Gunneridae</taxon>
        <taxon>Pentapetalae</taxon>
        <taxon>asterids</taxon>
        <taxon>lamiids</taxon>
        <taxon>Solanales</taxon>
        <taxon>Solanaceae</taxon>
        <taxon>Nicotianoideae</taxon>
        <taxon>Nicotianeae</taxon>
        <taxon>Nicotiana</taxon>
    </lineage>
</organism>
<dbReference type="Pfam" id="PF14291">
    <property type="entry name" value="DUF4371"/>
    <property type="match status" value="1"/>
</dbReference>
<protein>
    <submittedName>
        <fullName evidence="2">Zinc finger MYM-type protein 1-like</fullName>
    </submittedName>
</protein>
<dbReference type="KEGG" id="nta:107821044"/>
<dbReference type="SUPFAM" id="SSF53098">
    <property type="entry name" value="Ribonuclease H-like"/>
    <property type="match status" value="1"/>
</dbReference>
<dbReference type="GeneID" id="107821044"/>
<reference evidence="1" key="1">
    <citation type="journal article" date="2014" name="Nat. Commun.">
        <title>The tobacco genome sequence and its comparison with those of tomato and potato.</title>
        <authorList>
            <person name="Sierro N."/>
            <person name="Battey J.N."/>
            <person name="Ouadi S."/>
            <person name="Bakaher N."/>
            <person name="Bovet L."/>
            <person name="Willig A."/>
            <person name="Goepfert S."/>
            <person name="Peitsch M.C."/>
            <person name="Ivanov N.V."/>
        </authorList>
    </citation>
    <scope>NUCLEOTIDE SEQUENCE [LARGE SCALE GENOMIC DNA]</scope>
</reference>
<reference evidence="2" key="2">
    <citation type="submission" date="2025-08" db="UniProtKB">
        <authorList>
            <consortium name="RefSeq"/>
        </authorList>
    </citation>
    <scope>IDENTIFICATION</scope>
</reference>
<dbReference type="InterPro" id="IPR025398">
    <property type="entry name" value="DUF4371"/>
</dbReference>
<dbReference type="RefSeq" id="XP_016502921.1">
    <property type="nucleotide sequence ID" value="XM_016647435.1"/>
</dbReference>
<dbReference type="PANTHER" id="PTHR11697">
    <property type="entry name" value="GENERAL TRANSCRIPTION FACTOR 2-RELATED ZINC FINGER PROTEIN"/>
    <property type="match status" value="1"/>
</dbReference>
<dbReference type="SMART" id="SM00597">
    <property type="entry name" value="ZnF_TTF"/>
    <property type="match status" value="1"/>
</dbReference>
<dbReference type="PaxDb" id="4097-A0A1S4CPE2"/>